<keyword evidence="3" id="KW-0813">Transport</keyword>
<dbReference type="Gene3D" id="3.30.460.20">
    <property type="entry name" value="CorA soluble domain-like"/>
    <property type="match status" value="1"/>
</dbReference>
<dbReference type="InterPro" id="IPR002523">
    <property type="entry name" value="MgTranspt_CorA/ZnTranspt_ZntB"/>
</dbReference>
<feature type="compositionally biased region" description="Basic residues" evidence="8">
    <location>
        <begin position="267"/>
        <end position="281"/>
    </location>
</feature>
<dbReference type="VEuPathDB" id="FungiDB:C5L36_0B06690"/>
<dbReference type="InterPro" id="IPR045861">
    <property type="entry name" value="CorA_cytoplasmic_dom"/>
</dbReference>
<evidence type="ECO:0000256" key="7">
    <source>
        <dbReference type="ARBA" id="ARBA00023136"/>
    </source>
</evidence>
<evidence type="ECO:0000256" key="1">
    <source>
        <dbReference type="ARBA" id="ARBA00004651"/>
    </source>
</evidence>
<dbReference type="GO" id="GO:0015095">
    <property type="term" value="F:magnesium ion transmembrane transporter activity"/>
    <property type="evidence" value="ECO:0007669"/>
    <property type="project" value="TreeGrafter"/>
</dbReference>
<feature type="compositionally biased region" description="Basic and acidic residues" evidence="8">
    <location>
        <begin position="185"/>
        <end position="196"/>
    </location>
</feature>
<evidence type="ECO:0000256" key="5">
    <source>
        <dbReference type="ARBA" id="ARBA00022692"/>
    </source>
</evidence>
<feature type="region of interest" description="Disordered" evidence="8">
    <location>
        <begin position="35"/>
        <end position="113"/>
    </location>
</feature>
<evidence type="ECO:0008006" key="12">
    <source>
        <dbReference type="Google" id="ProtNLM"/>
    </source>
</evidence>
<feature type="region of interest" description="Disordered" evidence="8">
    <location>
        <begin position="215"/>
        <end position="295"/>
    </location>
</feature>
<dbReference type="GO" id="GO:0000287">
    <property type="term" value="F:magnesium ion binding"/>
    <property type="evidence" value="ECO:0007669"/>
    <property type="project" value="TreeGrafter"/>
</dbReference>
<feature type="compositionally biased region" description="Basic and acidic residues" evidence="8">
    <location>
        <begin position="43"/>
        <end position="55"/>
    </location>
</feature>
<evidence type="ECO:0000256" key="2">
    <source>
        <dbReference type="ARBA" id="ARBA00009765"/>
    </source>
</evidence>
<dbReference type="Pfam" id="PF01544">
    <property type="entry name" value="CorA"/>
    <property type="match status" value="1"/>
</dbReference>
<dbReference type="AlphaFoldDB" id="A0A1Z8JM35"/>
<reference evidence="10 11" key="1">
    <citation type="submission" date="2017-05" db="EMBL/GenBank/DDBJ databases">
        <title>The Genome Sequence of Candida krusei Ckrusei653.</title>
        <authorList>
            <person name="Cuomo C."/>
            <person name="Forche A."/>
            <person name="Young S."/>
            <person name="Abouelleil A."/>
            <person name="Cao P."/>
            <person name="Chapman S."/>
            <person name="Cusick C."/>
            <person name="Shea T."/>
            <person name="Nusbaum C."/>
            <person name="Birren B."/>
        </authorList>
    </citation>
    <scope>NUCLEOTIDE SEQUENCE [LARGE SCALE GENOMIC DNA]</scope>
    <source>
        <strain evidence="10 11">Ckrusei653</strain>
    </source>
</reference>
<comment type="caution">
    <text evidence="10">The sequence shown here is derived from an EMBL/GenBank/DDBJ whole genome shotgun (WGS) entry which is preliminary data.</text>
</comment>
<dbReference type="GO" id="GO:0050897">
    <property type="term" value="F:cobalt ion binding"/>
    <property type="evidence" value="ECO:0007669"/>
    <property type="project" value="TreeGrafter"/>
</dbReference>
<feature type="transmembrane region" description="Helical" evidence="9">
    <location>
        <begin position="776"/>
        <end position="797"/>
    </location>
</feature>
<dbReference type="GO" id="GO:0015087">
    <property type="term" value="F:cobalt ion transmembrane transporter activity"/>
    <property type="evidence" value="ECO:0007669"/>
    <property type="project" value="TreeGrafter"/>
</dbReference>
<protein>
    <recommendedName>
        <fullName evidence="12">Magnesium transport protein CorA</fullName>
    </recommendedName>
</protein>
<evidence type="ECO:0000256" key="8">
    <source>
        <dbReference type="SAM" id="MobiDB-lite"/>
    </source>
</evidence>
<keyword evidence="4" id="KW-1003">Cell membrane</keyword>
<evidence type="ECO:0000256" key="9">
    <source>
        <dbReference type="SAM" id="Phobius"/>
    </source>
</evidence>
<evidence type="ECO:0000256" key="6">
    <source>
        <dbReference type="ARBA" id="ARBA00022989"/>
    </source>
</evidence>
<comment type="similarity">
    <text evidence="2">Belongs to the CorA metal ion transporter (MIT) (TC 1.A.35) family.</text>
</comment>
<dbReference type="EMBL" id="NHMM01000005">
    <property type="protein sequence ID" value="OUT21647.1"/>
    <property type="molecule type" value="Genomic_DNA"/>
</dbReference>
<sequence>MGPHRFDSEDPRYPNLPDTDLILWSDYDDYLSNNSSDVSVDGDDLHKTPKNRKESTSSQKSMGLPLLHIFKSHTQTETDHKSTKSAKSVKSGKSTTVGGRRSDSVSSGNSSQQVRCLEDYIYPSFTPTKSHVIAAGGREKSHSDREFSKFDEESAIGTAEKHYPVGGNVSEGESEQASGYSSNENDAHDYDKEFGNKVDIDDHAKRYVTDTEDDTDFLAHPKNGIVPPSILKPSPKENQPEFNSDLNENGYDSENENLPEAKEDIKRRKRKSRRRKKRARKYAGSQSKKERTAWEPGIDLRTTNVFLNTPGSIITVTDYSKTRYRVTHYDLYSEMNSKFDKFLKNDDTILSPHDFNEEEENDDPEFQAFMEYMNKVSDSKFQVENAIKTKPKWSQVRWINVNGLSWESIAIIGKKYNLHPLSVEDLVDIPQRTKMDIYQQHLFVVMPLLKLLKTKRELETQDEETYLQKLRYAVRNLSQDDNASVSNKSQATIDVTIPTKKTKTITTREQLNREFASTPTPYDTSGSILPRTTKTLSDEYNDEQDRKLAYEIEHSSTNRRLTDLTFISSTKSRKYRSRMSTINHMRPLMSKNLAVGVEQVSMYLTTDGTVITFFEHSASEIESAILSRLSAEYTILRESCNPSILFHSVLDANVDLLYPVITAYTRILNEKEMEVLTASLPDLQHTQELHLMLNELAILKNSILPISSLITQIKELSIDPTSPFIDESCKLYLADIDDHICAFIDEIDSMTMTISNLIDLIFNTLSVATNTSMQQLSLVTVLFLPLTFWAGYFGMNFKTFGNLDSSVTFFWKLAIPFTAVMMIMVMWSSVWRVISRVKRLLLLVWMFLKQRWRGEESSNSHTTKLDIHRWEKFRRAAQRSLSKKRKTKYL</sequence>
<keyword evidence="6 9" id="KW-1133">Transmembrane helix</keyword>
<dbReference type="PANTHER" id="PTHR46494">
    <property type="entry name" value="CORA FAMILY METAL ION TRANSPORTER (EUROFUNG)"/>
    <property type="match status" value="1"/>
</dbReference>
<gene>
    <name evidence="10" type="ORF">CAS74_003768</name>
</gene>
<proteinExistence type="inferred from homology"/>
<name>A0A1Z8JM35_PICKU</name>
<evidence type="ECO:0000313" key="10">
    <source>
        <dbReference type="EMBL" id="OUT21647.1"/>
    </source>
</evidence>
<dbReference type="GO" id="GO:0005886">
    <property type="term" value="C:plasma membrane"/>
    <property type="evidence" value="ECO:0007669"/>
    <property type="project" value="UniProtKB-SubCell"/>
</dbReference>
<dbReference type="Proteomes" id="UP000195871">
    <property type="component" value="Unassembled WGS sequence"/>
</dbReference>
<dbReference type="InterPro" id="IPR045863">
    <property type="entry name" value="CorA_TM1_TM2"/>
</dbReference>
<feature type="compositionally biased region" description="Basic and acidic residues" evidence="8">
    <location>
        <begin position="137"/>
        <end position="152"/>
    </location>
</feature>
<feature type="compositionally biased region" description="Low complexity" evidence="8">
    <location>
        <begin position="104"/>
        <end position="113"/>
    </location>
</feature>
<evidence type="ECO:0000256" key="4">
    <source>
        <dbReference type="ARBA" id="ARBA00022475"/>
    </source>
</evidence>
<accession>A0A1Z8JM35</accession>
<evidence type="ECO:0000256" key="3">
    <source>
        <dbReference type="ARBA" id="ARBA00022448"/>
    </source>
</evidence>
<comment type="subcellular location">
    <subcellularLocation>
        <location evidence="1">Cell membrane</location>
        <topology evidence="1">Multi-pass membrane protein</topology>
    </subcellularLocation>
</comment>
<keyword evidence="7 9" id="KW-0472">Membrane</keyword>
<dbReference type="Gene3D" id="1.20.58.340">
    <property type="entry name" value="Magnesium transport protein CorA, transmembrane region"/>
    <property type="match status" value="2"/>
</dbReference>
<evidence type="ECO:0000313" key="11">
    <source>
        <dbReference type="Proteomes" id="UP000195871"/>
    </source>
</evidence>
<feature type="transmembrane region" description="Helical" evidence="9">
    <location>
        <begin position="809"/>
        <end position="827"/>
    </location>
</feature>
<organism evidence="10 11">
    <name type="scientific">Pichia kudriavzevii</name>
    <name type="common">Yeast</name>
    <name type="synonym">Issatchenkia orientalis</name>
    <dbReference type="NCBI Taxonomy" id="4909"/>
    <lineage>
        <taxon>Eukaryota</taxon>
        <taxon>Fungi</taxon>
        <taxon>Dikarya</taxon>
        <taxon>Ascomycota</taxon>
        <taxon>Saccharomycotina</taxon>
        <taxon>Pichiomycetes</taxon>
        <taxon>Pichiales</taxon>
        <taxon>Pichiaceae</taxon>
        <taxon>Pichia</taxon>
    </lineage>
</organism>
<feature type="compositionally biased region" description="Polar residues" evidence="8">
    <location>
        <begin position="240"/>
        <end position="250"/>
    </location>
</feature>
<feature type="compositionally biased region" description="Polar residues" evidence="8">
    <location>
        <begin position="175"/>
        <end position="184"/>
    </location>
</feature>
<dbReference type="PANTHER" id="PTHR46494:SF1">
    <property type="entry name" value="CORA FAMILY METAL ION TRANSPORTER (EUROFUNG)"/>
    <property type="match status" value="1"/>
</dbReference>
<dbReference type="SUPFAM" id="SSF144083">
    <property type="entry name" value="Magnesium transport protein CorA, transmembrane region"/>
    <property type="match status" value="1"/>
</dbReference>
<keyword evidence="5 9" id="KW-0812">Transmembrane</keyword>
<feature type="compositionally biased region" description="Polar residues" evidence="8">
    <location>
        <begin position="85"/>
        <end position="96"/>
    </location>
</feature>
<feature type="region of interest" description="Disordered" evidence="8">
    <location>
        <begin position="134"/>
        <end position="196"/>
    </location>
</feature>
<dbReference type="SUPFAM" id="SSF143865">
    <property type="entry name" value="CorA soluble domain-like"/>
    <property type="match status" value="1"/>
</dbReference>